<dbReference type="InterPro" id="IPR041617">
    <property type="entry name" value="TPR_MalT"/>
</dbReference>
<dbReference type="PANTHER" id="PTHR44688:SF16">
    <property type="entry name" value="DNA-BINDING TRANSCRIPTIONAL ACTIVATOR DEVR_DOSR"/>
    <property type="match status" value="1"/>
</dbReference>
<keyword evidence="1" id="KW-0805">Transcription regulation</keyword>
<dbReference type="SUPFAM" id="SSF46894">
    <property type="entry name" value="C-terminal effector domain of the bipartite response regulators"/>
    <property type="match status" value="1"/>
</dbReference>
<dbReference type="Gene3D" id="1.25.40.10">
    <property type="entry name" value="Tetratricopeptide repeat domain"/>
    <property type="match status" value="1"/>
</dbReference>
<evidence type="ECO:0000256" key="1">
    <source>
        <dbReference type="ARBA" id="ARBA00023015"/>
    </source>
</evidence>
<dbReference type="Proteomes" id="UP000612362">
    <property type="component" value="Unassembled WGS sequence"/>
</dbReference>
<dbReference type="InterPro" id="IPR016032">
    <property type="entry name" value="Sig_transdc_resp-reg_C-effctor"/>
</dbReference>
<keyword evidence="3" id="KW-0804">Transcription</keyword>
<reference evidence="5" key="1">
    <citation type="submission" date="2020-10" db="EMBL/GenBank/DDBJ databases">
        <title>Taxonomic study of unclassified bacteria belonging to the class Ktedonobacteria.</title>
        <authorList>
            <person name="Yabe S."/>
            <person name="Wang C.M."/>
            <person name="Zheng Y."/>
            <person name="Sakai Y."/>
            <person name="Cavaletti L."/>
            <person name="Monciardini P."/>
            <person name="Donadio S."/>
        </authorList>
    </citation>
    <scope>NUCLEOTIDE SEQUENCE</scope>
    <source>
        <strain evidence="5">SOSP1-1</strain>
    </source>
</reference>
<gene>
    <name evidence="5" type="ORF">KSX_87040</name>
</gene>
<keyword evidence="2" id="KW-0238">DNA-binding</keyword>
<sequence>MLETRTEGWIAGLQLAALVLKKSPDPSVYVRTLSGSQRFLLDYLCEEVLASLPEALQDFLLKTSVLDRLSASLCDAIRGKEDSDRFLAQVERANLFLLPMDESRQWYRYHMLWAQAMQHEARRRLGAATVRSLYRKASEWYEHQHMLPEAIEAALAGEDFARATTLIERFVLPQSFRNAYQNLSQWLRQLPEEIVQTQPDLCLLAVLALTFTTDRRSPATWKQVERLLQWARQGFEATEQWEKLGEALQLHAELAFFQGDLGNVLALARQAQPLLSEHSLLYTDNVGMSGLEAFLAGEMEVACQHFLEGYRRAKSLSLLSSVIYASLLLGSVCLEQNRLRRASHYYHQALAYIDVDQDIVRQQLLLETGSTEPFFFSWAYHCLAQLSYECNALSNTQRYLSAALALRDKPEAEIHVLASGALIQARLLQACGETTQALDLLLRWETHTRFPWSLRAIRTCRARLQLAHRDLSAVEQWAQEKEHAFDPRTLNQEQDLPLLQQQEEALLLARLRLAQQKGETVLNELAPWKEKARAQGRRRSVLEIQLLEALAHVACHKPVQAKGSLTEALRLAQPENFQRVFLDEGPAMHSLLKTVLPELHEASLIAFVRILLRAFAQEPGTRSAEETAPLRGESLFLEPLSDQEQRVFHLLVAGRSNPEIARELVISVNTVKTHVQNLYRKLGVRNRIEASEVARRWSLLSSS</sequence>
<comment type="caution">
    <text evidence="5">The sequence shown here is derived from an EMBL/GenBank/DDBJ whole genome shotgun (WGS) entry which is preliminary data.</text>
</comment>
<evidence type="ECO:0000313" key="6">
    <source>
        <dbReference type="Proteomes" id="UP000612362"/>
    </source>
</evidence>
<accession>A0A8J3I8F0</accession>
<dbReference type="SMART" id="SM00421">
    <property type="entry name" value="HTH_LUXR"/>
    <property type="match status" value="1"/>
</dbReference>
<dbReference type="InterPro" id="IPR036388">
    <property type="entry name" value="WH-like_DNA-bd_sf"/>
</dbReference>
<dbReference type="InterPro" id="IPR059106">
    <property type="entry name" value="WHD_MalT"/>
</dbReference>
<feature type="domain" description="HTH luxR-type" evidence="4">
    <location>
        <begin position="633"/>
        <end position="698"/>
    </location>
</feature>
<organism evidence="5 6">
    <name type="scientific">Ktedonospora formicarum</name>
    <dbReference type="NCBI Taxonomy" id="2778364"/>
    <lineage>
        <taxon>Bacteria</taxon>
        <taxon>Bacillati</taxon>
        <taxon>Chloroflexota</taxon>
        <taxon>Ktedonobacteria</taxon>
        <taxon>Ktedonobacterales</taxon>
        <taxon>Ktedonobacteraceae</taxon>
        <taxon>Ktedonospora</taxon>
    </lineage>
</organism>
<dbReference type="Pfam" id="PF00196">
    <property type="entry name" value="GerE"/>
    <property type="match status" value="1"/>
</dbReference>
<evidence type="ECO:0000256" key="3">
    <source>
        <dbReference type="ARBA" id="ARBA00023163"/>
    </source>
</evidence>
<dbReference type="Gene3D" id="1.10.10.10">
    <property type="entry name" value="Winged helix-like DNA-binding domain superfamily/Winged helix DNA-binding domain"/>
    <property type="match status" value="1"/>
</dbReference>
<dbReference type="Pfam" id="PF25873">
    <property type="entry name" value="WHD_MalT"/>
    <property type="match status" value="1"/>
</dbReference>
<dbReference type="InterPro" id="IPR011990">
    <property type="entry name" value="TPR-like_helical_dom_sf"/>
</dbReference>
<dbReference type="Pfam" id="PF17874">
    <property type="entry name" value="TPR_MalT"/>
    <property type="match status" value="1"/>
</dbReference>
<dbReference type="PROSITE" id="PS00622">
    <property type="entry name" value="HTH_LUXR_1"/>
    <property type="match status" value="1"/>
</dbReference>
<dbReference type="GO" id="GO:0006355">
    <property type="term" value="P:regulation of DNA-templated transcription"/>
    <property type="evidence" value="ECO:0007669"/>
    <property type="project" value="InterPro"/>
</dbReference>
<dbReference type="EMBL" id="BNJF01000008">
    <property type="protein sequence ID" value="GHO50541.1"/>
    <property type="molecule type" value="Genomic_DNA"/>
</dbReference>
<name>A0A8J3I8F0_9CHLR</name>
<evidence type="ECO:0000256" key="2">
    <source>
        <dbReference type="ARBA" id="ARBA00023125"/>
    </source>
</evidence>
<dbReference type="GO" id="GO:0003677">
    <property type="term" value="F:DNA binding"/>
    <property type="evidence" value="ECO:0007669"/>
    <property type="project" value="UniProtKB-KW"/>
</dbReference>
<protein>
    <recommendedName>
        <fullName evidence="4">HTH luxR-type domain-containing protein</fullName>
    </recommendedName>
</protein>
<dbReference type="PANTHER" id="PTHR44688">
    <property type="entry name" value="DNA-BINDING TRANSCRIPTIONAL ACTIVATOR DEVR_DOSR"/>
    <property type="match status" value="1"/>
</dbReference>
<keyword evidence="6" id="KW-1185">Reference proteome</keyword>
<evidence type="ECO:0000259" key="4">
    <source>
        <dbReference type="PROSITE" id="PS50043"/>
    </source>
</evidence>
<dbReference type="PROSITE" id="PS50043">
    <property type="entry name" value="HTH_LUXR_2"/>
    <property type="match status" value="1"/>
</dbReference>
<dbReference type="PRINTS" id="PR00038">
    <property type="entry name" value="HTHLUXR"/>
</dbReference>
<dbReference type="InterPro" id="IPR000792">
    <property type="entry name" value="Tscrpt_reg_LuxR_C"/>
</dbReference>
<evidence type="ECO:0000313" key="5">
    <source>
        <dbReference type="EMBL" id="GHO50541.1"/>
    </source>
</evidence>
<dbReference type="RefSeq" id="WP_236031897.1">
    <property type="nucleotide sequence ID" value="NZ_BNJF01000008.1"/>
</dbReference>
<dbReference type="CDD" id="cd06170">
    <property type="entry name" value="LuxR_C_like"/>
    <property type="match status" value="1"/>
</dbReference>
<dbReference type="AlphaFoldDB" id="A0A8J3I8F0"/>
<proteinExistence type="predicted"/>